<dbReference type="Proteomes" id="UP001515480">
    <property type="component" value="Unassembled WGS sequence"/>
</dbReference>
<keyword evidence="3" id="KW-1185">Reference proteome</keyword>
<sequence length="132" mass="13932">MSARASSAVSERSPTPEIPARASLRFATPPLPPSRGVGLDVQMETDESAIRNSQGEVVGSEAVTIIRLSSDGTEQQNWVGVVQRDLQGVQLASSGTIDYSLSADLKWITLVGADGGRRTIEVAQLLSPSNVL</sequence>
<evidence type="ECO:0000313" key="3">
    <source>
        <dbReference type="Proteomes" id="UP001515480"/>
    </source>
</evidence>
<feature type="compositionally biased region" description="Low complexity" evidence="1">
    <location>
        <begin position="1"/>
        <end position="13"/>
    </location>
</feature>
<protein>
    <submittedName>
        <fullName evidence="2">Uncharacterized protein</fullName>
    </submittedName>
</protein>
<proteinExistence type="predicted"/>
<evidence type="ECO:0000256" key="1">
    <source>
        <dbReference type="SAM" id="MobiDB-lite"/>
    </source>
</evidence>
<comment type="caution">
    <text evidence="2">The sequence shown here is derived from an EMBL/GenBank/DDBJ whole genome shotgun (WGS) entry which is preliminary data.</text>
</comment>
<evidence type="ECO:0000313" key="2">
    <source>
        <dbReference type="EMBL" id="KAL1527199.1"/>
    </source>
</evidence>
<dbReference type="EMBL" id="JBGBPQ010000003">
    <property type="protein sequence ID" value="KAL1527199.1"/>
    <property type="molecule type" value="Genomic_DNA"/>
</dbReference>
<name>A0AB34K486_PRYPA</name>
<gene>
    <name evidence="2" type="ORF">AB1Y20_015878</name>
</gene>
<accession>A0AB34K486</accession>
<reference evidence="2 3" key="1">
    <citation type="journal article" date="2024" name="Science">
        <title>Giant polyketide synthase enzymes in the biosynthesis of giant marine polyether toxins.</title>
        <authorList>
            <person name="Fallon T.R."/>
            <person name="Shende V.V."/>
            <person name="Wierzbicki I.H."/>
            <person name="Pendleton A.L."/>
            <person name="Watervoot N.F."/>
            <person name="Auber R.P."/>
            <person name="Gonzalez D.J."/>
            <person name="Wisecaver J.H."/>
            <person name="Moore B.S."/>
        </authorList>
    </citation>
    <scope>NUCLEOTIDE SEQUENCE [LARGE SCALE GENOMIC DNA]</scope>
    <source>
        <strain evidence="2 3">12B1</strain>
    </source>
</reference>
<dbReference type="AlphaFoldDB" id="A0AB34K486"/>
<feature type="region of interest" description="Disordered" evidence="1">
    <location>
        <begin position="1"/>
        <end position="39"/>
    </location>
</feature>
<organism evidence="2 3">
    <name type="scientific">Prymnesium parvum</name>
    <name type="common">Toxic golden alga</name>
    <dbReference type="NCBI Taxonomy" id="97485"/>
    <lineage>
        <taxon>Eukaryota</taxon>
        <taxon>Haptista</taxon>
        <taxon>Haptophyta</taxon>
        <taxon>Prymnesiophyceae</taxon>
        <taxon>Prymnesiales</taxon>
        <taxon>Prymnesiaceae</taxon>
        <taxon>Prymnesium</taxon>
    </lineage>
</organism>